<sequence length="141" mass="15633">MNRWLRQTTKPLSRKTKLRSEARFASDKRRKVSGGRWKRQTSSGDIKIAAGYTRRAAIIALPPLSVSRTLKIAKAIIIIMTSSSAYNAAVRYAPIKSPVTSRTERAAQQARPFPSRYAQQTPPASQLSVLHLSAGESHPTF</sequence>
<reference evidence="2" key="2">
    <citation type="submission" date="2018-07" db="EMBL/GenBank/DDBJ databases">
        <authorList>
            <person name="Mckenzie S.K."/>
            <person name="Kronauer D.J.C."/>
        </authorList>
    </citation>
    <scope>NUCLEOTIDE SEQUENCE</scope>
    <source>
        <strain evidence="2">Clonal line C1</strain>
    </source>
</reference>
<evidence type="ECO:0000313" key="2">
    <source>
        <dbReference type="EMBL" id="RLU15668.1"/>
    </source>
</evidence>
<proteinExistence type="predicted"/>
<feature type="compositionally biased region" description="Basic and acidic residues" evidence="1">
    <location>
        <begin position="18"/>
        <end position="27"/>
    </location>
</feature>
<gene>
    <name evidence="2" type="ORF">DMN91_011422</name>
</gene>
<name>A0A3L8D720_OOCBI</name>
<dbReference type="AlphaFoldDB" id="A0A3L8D720"/>
<organism evidence="2">
    <name type="scientific">Ooceraea biroi</name>
    <name type="common">Clonal raider ant</name>
    <name type="synonym">Cerapachys biroi</name>
    <dbReference type="NCBI Taxonomy" id="2015173"/>
    <lineage>
        <taxon>Eukaryota</taxon>
        <taxon>Metazoa</taxon>
        <taxon>Ecdysozoa</taxon>
        <taxon>Arthropoda</taxon>
        <taxon>Hexapoda</taxon>
        <taxon>Insecta</taxon>
        <taxon>Pterygota</taxon>
        <taxon>Neoptera</taxon>
        <taxon>Endopterygota</taxon>
        <taxon>Hymenoptera</taxon>
        <taxon>Apocrita</taxon>
        <taxon>Aculeata</taxon>
        <taxon>Formicoidea</taxon>
        <taxon>Formicidae</taxon>
        <taxon>Dorylinae</taxon>
        <taxon>Ooceraea</taxon>
    </lineage>
</organism>
<feature type="region of interest" description="Disordered" evidence="1">
    <location>
        <begin position="1"/>
        <end position="39"/>
    </location>
</feature>
<evidence type="ECO:0000256" key="1">
    <source>
        <dbReference type="SAM" id="MobiDB-lite"/>
    </source>
</evidence>
<feature type="compositionally biased region" description="Basic residues" evidence="1">
    <location>
        <begin position="28"/>
        <end position="39"/>
    </location>
</feature>
<reference evidence="2" key="1">
    <citation type="journal article" date="2018" name="Genome Res.">
        <title>The genomic architecture and molecular evolution of ant odorant receptors.</title>
        <authorList>
            <person name="McKenzie S.K."/>
            <person name="Kronauer D.J.C."/>
        </authorList>
    </citation>
    <scope>NUCLEOTIDE SEQUENCE [LARGE SCALE GENOMIC DNA]</scope>
    <source>
        <strain evidence="2">Clonal line C1</strain>
    </source>
</reference>
<feature type="compositionally biased region" description="Polar residues" evidence="1">
    <location>
        <begin position="1"/>
        <end position="11"/>
    </location>
</feature>
<protein>
    <submittedName>
        <fullName evidence="2">Uncharacterized protein</fullName>
    </submittedName>
</protein>
<dbReference type="EMBL" id="QOIP01000012">
    <property type="protein sequence ID" value="RLU15668.1"/>
    <property type="molecule type" value="Genomic_DNA"/>
</dbReference>
<dbReference type="Proteomes" id="UP000279307">
    <property type="component" value="Chromosome 12"/>
</dbReference>
<feature type="region of interest" description="Disordered" evidence="1">
    <location>
        <begin position="98"/>
        <end position="124"/>
    </location>
</feature>
<comment type="caution">
    <text evidence="2">The sequence shown here is derived from an EMBL/GenBank/DDBJ whole genome shotgun (WGS) entry which is preliminary data.</text>
</comment>
<accession>A0A3L8D720</accession>